<feature type="transmembrane region" description="Helical" evidence="5">
    <location>
        <begin position="205"/>
        <end position="228"/>
    </location>
</feature>
<proteinExistence type="predicted"/>
<feature type="transmembrane region" description="Helical" evidence="5">
    <location>
        <begin position="62"/>
        <end position="80"/>
    </location>
</feature>
<reference evidence="6 7" key="1">
    <citation type="submission" date="2019-02" db="EMBL/GenBank/DDBJ databases">
        <title>Closed genome of Sporomusa termitida DSM 4440.</title>
        <authorList>
            <person name="Poehlein A."/>
            <person name="Daniel R."/>
        </authorList>
    </citation>
    <scope>NUCLEOTIDE SEQUENCE [LARGE SCALE GENOMIC DNA]</scope>
    <source>
        <strain evidence="6 7">DSM 4440</strain>
    </source>
</reference>
<dbReference type="RefSeq" id="WP_144348698.1">
    <property type="nucleotide sequence ID" value="NZ_CP036259.1"/>
</dbReference>
<dbReference type="EMBL" id="CP036259">
    <property type="protein sequence ID" value="QDR78998.1"/>
    <property type="molecule type" value="Genomic_DNA"/>
</dbReference>
<feature type="transmembrane region" description="Helical" evidence="5">
    <location>
        <begin position="147"/>
        <end position="170"/>
    </location>
</feature>
<dbReference type="OrthoDB" id="9811701at2"/>
<dbReference type="GO" id="GO:0016020">
    <property type="term" value="C:membrane"/>
    <property type="evidence" value="ECO:0007669"/>
    <property type="project" value="UniProtKB-SubCell"/>
</dbReference>
<dbReference type="PANTHER" id="PTHR30249:SF0">
    <property type="entry name" value="PLASTIDAL GLYCOLATE_GLYCERATE TRANSLOCATOR 1, CHLOROPLASTIC"/>
    <property type="match status" value="1"/>
</dbReference>
<dbReference type="Proteomes" id="UP000320776">
    <property type="component" value="Chromosome"/>
</dbReference>
<dbReference type="InterPro" id="IPR007300">
    <property type="entry name" value="CidB/LrgB"/>
</dbReference>
<name>A0A517DNV8_9FIRM</name>
<protein>
    <submittedName>
        <fullName evidence="6">Holin-like protein CidB</fullName>
    </submittedName>
</protein>
<sequence length="230" mass="24090">MDYITTLLLIILTFAAYLFSRFLFMRYQNPLLNVVIISSAFIVAVLFTLHLPYAAYRPGKEIMTILLGPATVALAVPLYNNRAVLQKNLVTVVVGVCLASLLTSLTAMGITRLLGMPKDIVVAIGSKSVTAPIAAQVAAVNGGDPEMAIAFVVVTGALGAIAGPTLLTLLKITNPIIRGLAMGTTAHGQGTATALMEGEQQGMMAGIGMTLSAIITSALLPILISILWHS</sequence>
<keyword evidence="7" id="KW-1185">Reference proteome</keyword>
<dbReference type="PANTHER" id="PTHR30249">
    <property type="entry name" value="PUTATIVE SEROTONIN TRANSPORTER"/>
    <property type="match status" value="1"/>
</dbReference>
<evidence type="ECO:0000313" key="7">
    <source>
        <dbReference type="Proteomes" id="UP000320776"/>
    </source>
</evidence>
<dbReference type="AlphaFoldDB" id="A0A517DNV8"/>
<dbReference type="Pfam" id="PF04172">
    <property type="entry name" value="LrgB"/>
    <property type="match status" value="1"/>
</dbReference>
<gene>
    <name evidence="6" type="primary">cidB</name>
    <name evidence="6" type="ORF">SPTER_02490</name>
</gene>
<keyword evidence="3 5" id="KW-1133">Transmembrane helix</keyword>
<accession>A0A517DNV8</accession>
<evidence type="ECO:0000256" key="1">
    <source>
        <dbReference type="ARBA" id="ARBA00004141"/>
    </source>
</evidence>
<feature type="transmembrane region" description="Helical" evidence="5">
    <location>
        <begin position="31"/>
        <end position="56"/>
    </location>
</feature>
<evidence type="ECO:0000313" key="6">
    <source>
        <dbReference type="EMBL" id="QDR78998.1"/>
    </source>
</evidence>
<evidence type="ECO:0000256" key="5">
    <source>
        <dbReference type="SAM" id="Phobius"/>
    </source>
</evidence>
<comment type="subcellular location">
    <subcellularLocation>
        <location evidence="1">Membrane</location>
        <topology evidence="1">Multi-pass membrane protein</topology>
    </subcellularLocation>
</comment>
<keyword evidence="2 5" id="KW-0812">Transmembrane</keyword>
<evidence type="ECO:0000256" key="3">
    <source>
        <dbReference type="ARBA" id="ARBA00022989"/>
    </source>
</evidence>
<keyword evidence="4 5" id="KW-0472">Membrane</keyword>
<dbReference type="KEGG" id="sted:SPTER_02490"/>
<feature type="transmembrane region" description="Helical" evidence="5">
    <location>
        <begin position="6"/>
        <end position="24"/>
    </location>
</feature>
<evidence type="ECO:0000256" key="2">
    <source>
        <dbReference type="ARBA" id="ARBA00022692"/>
    </source>
</evidence>
<evidence type="ECO:0000256" key="4">
    <source>
        <dbReference type="ARBA" id="ARBA00023136"/>
    </source>
</evidence>
<organism evidence="6 7">
    <name type="scientific">Sporomusa termitida</name>
    <dbReference type="NCBI Taxonomy" id="2377"/>
    <lineage>
        <taxon>Bacteria</taxon>
        <taxon>Bacillati</taxon>
        <taxon>Bacillota</taxon>
        <taxon>Negativicutes</taxon>
        <taxon>Selenomonadales</taxon>
        <taxon>Sporomusaceae</taxon>
        <taxon>Sporomusa</taxon>
    </lineage>
</organism>
<feature type="transmembrane region" description="Helical" evidence="5">
    <location>
        <begin position="89"/>
        <end position="110"/>
    </location>
</feature>